<sequence>MEAPRESPIQVDESSETPLRSRSRGCFSLPCFDRRRSSASDTSGETTWWQRMRSRGVGAVMKIREWSELVAGPRWKTFIRRFNRNRSGGGKHANFQYDPLSYAMNFDEGPIGDLAKEGDDADGYYYASRNFSSRYAKGSMDMGKDGPTFV</sequence>
<dbReference type="EMBL" id="JBEAFC010000002">
    <property type="protein sequence ID" value="KAL1566212.1"/>
    <property type="molecule type" value="Genomic_DNA"/>
</dbReference>
<comment type="caution">
    <text evidence="2">The sequence shown here is derived from an EMBL/GenBank/DDBJ whole genome shotgun (WGS) entry which is preliminary data.</text>
</comment>
<reference evidence="2 3" key="1">
    <citation type="submission" date="2024-06" db="EMBL/GenBank/DDBJ databases">
        <title>A chromosome level genome sequence of Diviner's sage (Salvia divinorum).</title>
        <authorList>
            <person name="Ford S.A."/>
            <person name="Ro D.-K."/>
            <person name="Ness R.W."/>
            <person name="Phillips M.A."/>
        </authorList>
    </citation>
    <scope>NUCLEOTIDE SEQUENCE [LARGE SCALE GENOMIC DNA]</scope>
    <source>
        <strain evidence="2">SAF-2024a</strain>
        <tissue evidence="2">Leaf</tissue>
    </source>
</reference>
<dbReference type="Proteomes" id="UP001567538">
    <property type="component" value="Unassembled WGS sequence"/>
</dbReference>
<organism evidence="2 3">
    <name type="scientific">Salvia divinorum</name>
    <name type="common">Maria pastora</name>
    <name type="synonym">Diviner's sage</name>
    <dbReference type="NCBI Taxonomy" id="28513"/>
    <lineage>
        <taxon>Eukaryota</taxon>
        <taxon>Viridiplantae</taxon>
        <taxon>Streptophyta</taxon>
        <taxon>Embryophyta</taxon>
        <taxon>Tracheophyta</taxon>
        <taxon>Spermatophyta</taxon>
        <taxon>Magnoliopsida</taxon>
        <taxon>eudicotyledons</taxon>
        <taxon>Gunneridae</taxon>
        <taxon>Pentapetalae</taxon>
        <taxon>asterids</taxon>
        <taxon>lamiids</taxon>
        <taxon>Lamiales</taxon>
        <taxon>Lamiaceae</taxon>
        <taxon>Nepetoideae</taxon>
        <taxon>Mentheae</taxon>
        <taxon>Salviinae</taxon>
        <taxon>Salvia</taxon>
        <taxon>Salvia subgen. Calosphace</taxon>
    </lineage>
</organism>
<proteinExistence type="predicted"/>
<keyword evidence="3" id="KW-1185">Reference proteome</keyword>
<gene>
    <name evidence="2" type="ORF">AAHA92_01845</name>
</gene>
<protein>
    <recommendedName>
        <fullName evidence="4">NHL domain-containing protein</fullName>
    </recommendedName>
</protein>
<evidence type="ECO:0000313" key="2">
    <source>
        <dbReference type="EMBL" id="KAL1566212.1"/>
    </source>
</evidence>
<evidence type="ECO:0000313" key="3">
    <source>
        <dbReference type="Proteomes" id="UP001567538"/>
    </source>
</evidence>
<dbReference type="PANTHER" id="PTHR47076:SF1">
    <property type="entry name" value="NHL DOMAIN PROTEIN"/>
    <property type="match status" value="1"/>
</dbReference>
<evidence type="ECO:0008006" key="4">
    <source>
        <dbReference type="Google" id="ProtNLM"/>
    </source>
</evidence>
<dbReference type="PANTHER" id="PTHR47076">
    <property type="entry name" value="NHL DOMAIN PROTEIN"/>
    <property type="match status" value="1"/>
</dbReference>
<accession>A0ABD1IBX4</accession>
<name>A0ABD1IBX4_SALDI</name>
<dbReference type="AlphaFoldDB" id="A0ABD1IBX4"/>
<evidence type="ECO:0000256" key="1">
    <source>
        <dbReference type="SAM" id="MobiDB-lite"/>
    </source>
</evidence>
<feature type="region of interest" description="Disordered" evidence="1">
    <location>
        <begin position="1"/>
        <end position="25"/>
    </location>
</feature>